<gene>
    <name evidence="2" type="ORF">M9Y10_003735</name>
</gene>
<organism evidence="2 3">
    <name type="scientific">Tritrichomonas musculus</name>
    <dbReference type="NCBI Taxonomy" id="1915356"/>
    <lineage>
        <taxon>Eukaryota</taxon>
        <taxon>Metamonada</taxon>
        <taxon>Parabasalia</taxon>
        <taxon>Tritrichomonadida</taxon>
        <taxon>Tritrichomonadidae</taxon>
        <taxon>Tritrichomonas</taxon>
    </lineage>
</organism>
<dbReference type="EMBL" id="JAPFFF010000010">
    <property type="protein sequence ID" value="KAK8881025.1"/>
    <property type="molecule type" value="Genomic_DNA"/>
</dbReference>
<reference evidence="2 3" key="1">
    <citation type="submission" date="2024-04" db="EMBL/GenBank/DDBJ databases">
        <title>Tritrichomonas musculus Genome.</title>
        <authorList>
            <person name="Alves-Ferreira E."/>
            <person name="Grigg M."/>
            <person name="Lorenzi H."/>
            <person name="Galac M."/>
        </authorList>
    </citation>
    <scope>NUCLEOTIDE SEQUENCE [LARGE SCALE GENOMIC DNA]</scope>
    <source>
        <strain evidence="2 3">EAF2021</strain>
    </source>
</reference>
<accession>A0ABR2JQ59</accession>
<feature type="domain" description="Protein kinase" evidence="1">
    <location>
        <begin position="896"/>
        <end position="1169"/>
    </location>
</feature>
<dbReference type="SUPFAM" id="SSF54236">
    <property type="entry name" value="Ubiquitin-like"/>
    <property type="match status" value="1"/>
</dbReference>
<keyword evidence="3" id="KW-1185">Reference proteome</keyword>
<dbReference type="InterPro" id="IPR029071">
    <property type="entry name" value="Ubiquitin-like_domsf"/>
</dbReference>
<protein>
    <recommendedName>
        <fullName evidence="1">Protein kinase domain-containing protein</fullName>
    </recommendedName>
</protein>
<dbReference type="SUPFAM" id="SSF56112">
    <property type="entry name" value="Protein kinase-like (PK-like)"/>
    <property type="match status" value="1"/>
</dbReference>
<dbReference type="InterPro" id="IPR011009">
    <property type="entry name" value="Kinase-like_dom_sf"/>
</dbReference>
<dbReference type="InterPro" id="IPR000626">
    <property type="entry name" value="Ubiquitin-like_dom"/>
</dbReference>
<dbReference type="Proteomes" id="UP001470230">
    <property type="component" value="Unassembled WGS sequence"/>
</dbReference>
<dbReference type="Pfam" id="PF00069">
    <property type="entry name" value="Pkinase"/>
    <property type="match status" value="1"/>
</dbReference>
<comment type="caution">
    <text evidence="2">The sequence shown here is derived from an EMBL/GenBank/DDBJ whole genome shotgun (WGS) entry which is preliminary data.</text>
</comment>
<dbReference type="PANTHER" id="PTHR23257">
    <property type="entry name" value="SERINE-THREONINE PROTEIN KINASE"/>
    <property type="match status" value="1"/>
</dbReference>
<proteinExistence type="predicted"/>
<evidence type="ECO:0000313" key="2">
    <source>
        <dbReference type="EMBL" id="KAK8881025.1"/>
    </source>
</evidence>
<evidence type="ECO:0000313" key="3">
    <source>
        <dbReference type="Proteomes" id="UP001470230"/>
    </source>
</evidence>
<dbReference type="PROSITE" id="PS50011">
    <property type="entry name" value="PROTEIN_KINASE_DOM"/>
    <property type="match status" value="1"/>
</dbReference>
<dbReference type="Gene3D" id="1.10.510.10">
    <property type="entry name" value="Transferase(Phosphotransferase) domain 1"/>
    <property type="match status" value="1"/>
</dbReference>
<dbReference type="SMART" id="SM00213">
    <property type="entry name" value="UBQ"/>
    <property type="match status" value="3"/>
</dbReference>
<name>A0ABR2JQ59_9EUKA</name>
<sequence>MRRFSYTVADPCYKKYVEVDVNACETIRNFKHHISKKLNIREDQFYIKVFTPDHPLNSIDENYTFEIQFIDTSHHIKFNFPDGRTIIVTNADSMEFKDVIKYFAKSENLYFSFNNIKFLLWGIQVPIDGYHLLSVPPNVNVDVRIDIPTITLIYDEKELIFRENDPISNVKKYVKSIFDDIIKVSVKQYPINRILKDNDLLQSDKRYEINATKIFGFVSMKNGHKFYHEMNYLSTVIDAKRMLIASHDDRGYSIENFVIYDTTKIVKNLNKKLNDFTEICFDINSSEDIIEITFVPDESNENKFEPFNFQFDSKIKISDVAKKISERFGIDDEIEILHAEYGTKSRLDSSNNLSDIHALFPDDLLFVKIIKKGKKKISKSKFRPVQRHISDEKKMFTFEYKDTTKSCLFDKDSCLIDLIPQIKNLFGIKRKEEVLFKIKNGATIEDKNISMQTFKDDVIIKIYLRMVDYSFKLNNNETIHHVSLEFNANLLQLKNKIVNELKFDDVTKIEVYLNDGFLNDDSALLDDLNINDSVLIVNQILSSSSRSRRKRFASSAKFKPVQRHISDEKKMFTFEYKGTTKSCLFDKDSCLIDLIPQIKIMFIIKQKEEVLFKIKNGATIEDKNISMQTFEDDTIIMIYLKVNTYSFKVNGSDVIHHVRLNYDSNLLQFKLKIAFQLKIDDLTKIEVYLNDDILNDDSVLLNSLNINDDSVLIFNIKNDDKKKLFTFEYKGIRKSCMLEKDQCLVDFVPQIKKMFRIYKKDKIAFKTNEDIPIDDLDISMDSFADDAIIKIYLKERFYSFKMNGIDGVHHVFLDANADLLQLKNKISVALKIEDLTKINVYFDDVVLNDDKLLLDSLNIYDSVLIVDIQSNDRAFKSDYKIIFLSDDFMNQLLPQIIDDNIINSTMSATTYKVNCIDVSSLAFNPEKKEFFALKILKGKLATKGDSDDTFNVTVTKIKYMSVDYEILAQLNHPNIIHAFGIFYGNKSINPCILFECFGMTLDDFIKKSFSPDDTNNNEVDGVDLVAIIYEIATAMKYVHSLGITHLNLTPSSIFIDFNKHAKIGGFDMSSVIYDDSISFDSMAYDHAYCAPEIADGIFDEKTDVFSFGVVVHFIITHGNLPTIADSKPVFKQKLNGIAKKLICECLSFDPAKRPTFDVIINYIMKRKFNLISGIEYQIGYLNKFLGLHHE</sequence>
<evidence type="ECO:0000259" key="1">
    <source>
        <dbReference type="PROSITE" id="PS50011"/>
    </source>
</evidence>
<dbReference type="InterPro" id="IPR000719">
    <property type="entry name" value="Prot_kinase_dom"/>
</dbReference>
<dbReference type="InterPro" id="IPR050167">
    <property type="entry name" value="Ser_Thr_protein_kinase"/>
</dbReference>